<feature type="transmembrane region" description="Helical" evidence="1">
    <location>
        <begin position="6"/>
        <end position="24"/>
    </location>
</feature>
<dbReference type="AlphaFoldDB" id="A0A2S6ACQ5"/>
<sequence>MIALGHIVVLGEWAIVLGIVVGLIEAARRPAAIVADECSTCAGTGGSNGADWCEDCNGTGRIVDEGAAWDRGHDEYTDREMGVA</sequence>
<evidence type="ECO:0000313" key="2">
    <source>
        <dbReference type="EMBL" id="PPJ31874.1"/>
    </source>
</evidence>
<keyword evidence="1" id="KW-0472">Membrane</keyword>
<keyword evidence="1" id="KW-1133">Transmembrane helix</keyword>
<dbReference type="RefSeq" id="WP_104380678.1">
    <property type="nucleotide sequence ID" value="NZ_PSZC01000039.1"/>
</dbReference>
<gene>
    <name evidence="2" type="ORF">C5E45_32815</name>
</gene>
<dbReference type="Proteomes" id="UP000239874">
    <property type="component" value="Unassembled WGS sequence"/>
</dbReference>
<dbReference type="InterPro" id="IPR036410">
    <property type="entry name" value="HSP_DnaJ_Cys-rich_dom_sf"/>
</dbReference>
<name>A0A2S6ACQ5_9NOCA</name>
<protein>
    <submittedName>
        <fullName evidence="2">Uncharacterized protein</fullName>
    </submittedName>
</protein>
<keyword evidence="1" id="KW-0812">Transmembrane</keyword>
<dbReference type="SUPFAM" id="SSF57938">
    <property type="entry name" value="DnaJ/Hsp40 cysteine-rich domain"/>
    <property type="match status" value="1"/>
</dbReference>
<evidence type="ECO:0000256" key="1">
    <source>
        <dbReference type="SAM" id="Phobius"/>
    </source>
</evidence>
<organism evidence="2 3">
    <name type="scientific">Nocardia nova</name>
    <dbReference type="NCBI Taxonomy" id="37330"/>
    <lineage>
        <taxon>Bacteria</taxon>
        <taxon>Bacillati</taxon>
        <taxon>Actinomycetota</taxon>
        <taxon>Actinomycetes</taxon>
        <taxon>Mycobacteriales</taxon>
        <taxon>Nocardiaceae</taxon>
        <taxon>Nocardia</taxon>
    </lineage>
</organism>
<dbReference type="Gene3D" id="6.20.20.10">
    <property type="match status" value="1"/>
</dbReference>
<accession>A0A2S6ACQ5</accession>
<proteinExistence type="predicted"/>
<reference evidence="2 3" key="1">
    <citation type="submission" date="2018-02" db="EMBL/GenBank/DDBJ databases">
        <title>8 Nocardia nova and 1 Nocardia cyriacigeorgica strain used for evolution to TMP-SMX.</title>
        <authorList>
            <person name="Mehta H."/>
            <person name="Weng J."/>
            <person name="Shamoo Y."/>
        </authorList>
    </citation>
    <scope>NUCLEOTIDE SEQUENCE [LARGE SCALE GENOMIC DNA]</scope>
    <source>
        <strain evidence="2 3">MDA3139</strain>
    </source>
</reference>
<evidence type="ECO:0000313" key="3">
    <source>
        <dbReference type="Proteomes" id="UP000239874"/>
    </source>
</evidence>
<dbReference type="EMBL" id="PSZC01000039">
    <property type="protein sequence ID" value="PPJ31874.1"/>
    <property type="molecule type" value="Genomic_DNA"/>
</dbReference>
<comment type="caution">
    <text evidence="2">The sequence shown here is derived from an EMBL/GenBank/DDBJ whole genome shotgun (WGS) entry which is preliminary data.</text>
</comment>